<feature type="coiled-coil region" evidence="1">
    <location>
        <begin position="22"/>
        <end position="49"/>
    </location>
</feature>
<reference evidence="2" key="1">
    <citation type="journal article" date="2021" name="Proc. Natl. Acad. Sci. U.S.A.">
        <title>A Catalog of Tens of Thousands of Viruses from Human Metagenomes Reveals Hidden Associations with Chronic Diseases.</title>
        <authorList>
            <person name="Tisza M.J."/>
            <person name="Buck C.B."/>
        </authorList>
    </citation>
    <scope>NUCLEOTIDE SEQUENCE</scope>
    <source>
        <strain evidence="2">CtrEx11</strain>
    </source>
</reference>
<accession>A0A8S5V5Q7</accession>
<name>A0A8S5V5Q7_9CAUD</name>
<evidence type="ECO:0000256" key="1">
    <source>
        <dbReference type="SAM" id="Coils"/>
    </source>
</evidence>
<dbReference type="EMBL" id="BK016200">
    <property type="protein sequence ID" value="DAG01951.1"/>
    <property type="molecule type" value="Genomic_DNA"/>
</dbReference>
<protein>
    <submittedName>
        <fullName evidence="2">Uncharacterized protein</fullName>
    </submittedName>
</protein>
<proteinExistence type="predicted"/>
<organism evidence="2">
    <name type="scientific">Myoviridae sp. ctrEx11</name>
    <dbReference type="NCBI Taxonomy" id="2825180"/>
    <lineage>
        <taxon>Viruses</taxon>
        <taxon>Duplodnaviria</taxon>
        <taxon>Heunggongvirae</taxon>
        <taxon>Uroviricota</taxon>
        <taxon>Caudoviricetes</taxon>
    </lineage>
</organism>
<evidence type="ECO:0000313" key="2">
    <source>
        <dbReference type="EMBL" id="DAG01951.1"/>
    </source>
</evidence>
<sequence>MKKETTFDEILRKIPEDKRTIGEKLVAELTFMEKTLERLKAQIAETGEVEHFQQGKQDFLRESPALKAYNTTVQRYSVMYRQLTDLMGKSAEAEKSNAVYDFLKEA</sequence>
<keyword evidence="1" id="KW-0175">Coiled coil</keyword>